<accession>A0A2D4J1C3</accession>
<dbReference type="AlphaFoldDB" id="A0A2D4J1C3"/>
<sequence length="145" mass="16408">MKHCKEGPTAPALSEAAEREWSSAWMESKKHTFECELCGLTAPYSYYGHKPPNAYSVTLLEDCYVMKDPFTSDKDKFLILGAQCSLCHKRVCAGPDCSLFYSKRFCLPCTKAHINEFPLEIEEDLKKKAHTKSSKKGDFKNLGEN</sequence>
<dbReference type="Pfam" id="PF10170">
    <property type="entry name" value="C6_DPF"/>
    <property type="match status" value="1"/>
</dbReference>
<dbReference type="PRINTS" id="PR01995">
    <property type="entry name" value="UPF0595"/>
</dbReference>
<evidence type="ECO:0000256" key="2">
    <source>
        <dbReference type="ARBA" id="ARBA00014801"/>
    </source>
</evidence>
<evidence type="ECO:0000313" key="4">
    <source>
        <dbReference type="EMBL" id="LAA90262.1"/>
    </source>
</evidence>
<dbReference type="EMBL" id="IACK01150536">
    <property type="protein sequence ID" value="LAA90262.1"/>
    <property type="molecule type" value="Transcribed_RNA"/>
</dbReference>
<dbReference type="PANTHER" id="PTHR31849">
    <property type="entry name" value="CYSTEINE-RICH PDF MOTIF DOMAIN-CONTAINING PROTEIN 1"/>
    <property type="match status" value="1"/>
</dbReference>
<evidence type="ECO:0000256" key="1">
    <source>
        <dbReference type="ARBA" id="ARBA00007917"/>
    </source>
</evidence>
<evidence type="ECO:0000259" key="3">
    <source>
        <dbReference type="Pfam" id="PF10170"/>
    </source>
</evidence>
<proteinExistence type="inferred from homology"/>
<comment type="similarity">
    <text evidence="1">Belongs to the CDPF1 family.</text>
</comment>
<name>A0A2D4J1C3_MICLE</name>
<dbReference type="InterPro" id="IPR018785">
    <property type="entry name" value="CDPF1_dom"/>
</dbReference>
<feature type="domain" description="Cysteine-rich DPF motif" evidence="3">
    <location>
        <begin position="33"/>
        <end position="125"/>
    </location>
</feature>
<dbReference type="PANTHER" id="PTHR31849:SF1">
    <property type="entry name" value="CYSTEINE-RICH DPF MOTIF DOMAIN-CONTAINING PROTEIN 1"/>
    <property type="match status" value="1"/>
</dbReference>
<reference evidence="4" key="1">
    <citation type="submission" date="2017-07" db="EMBL/GenBank/DDBJ databases">
        <authorList>
            <person name="Mikheyev A."/>
            <person name="Grau M."/>
        </authorList>
    </citation>
    <scope>NUCLEOTIDE SEQUENCE</scope>
    <source>
        <tissue evidence="4">Venom_gland</tissue>
    </source>
</reference>
<reference evidence="4" key="2">
    <citation type="submission" date="2017-11" db="EMBL/GenBank/DDBJ databases">
        <title>Coralsnake Venomics: Analyses of Venom Gland Transcriptomes and Proteomes of Six Brazilian Taxa.</title>
        <authorList>
            <person name="Aird S.D."/>
            <person name="Jorge da Silva N."/>
            <person name="Qiu L."/>
            <person name="Villar-Briones A."/>
            <person name="Aparecida-Saddi V."/>
            <person name="Campos-Telles M.P."/>
            <person name="Grau M."/>
            <person name="Mikheyev A.S."/>
        </authorList>
    </citation>
    <scope>NUCLEOTIDE SEQUENCE</scope>
    <source>
        <tissue evidence="4">Venom_gland</tissue>
    </source>
</reference>
<dbReference type="InterPro" id="IPR042426">
    <property type="entry name" value="CDPF1"/>
</dbReference>
<protein>
    <recommendedName>
        <fullName evidence="2">Cysteine-rich DPF motif domain-containing protein 1</fullName>
    </recommendedName>
</protein>
<organism evidence="4">
    <name type="scientific">Micrurus lemniscatus lemniscatus</name>
    <dbReference type="NCBI Taxonomy" id="129467"/>
    <lineage>
        <taxon>Eukaryota</taxon>
        <taxon>Metazoa</taxon>
        <taxon>Chordata</taxon>
        <taxon>Craniata</taxon>
        <taxon>Vertebrata</taxon>
        <taxon>Euteleostomi</taxon>
        <taxon>Lepidosauria</taxon>
        <taxon>Squamata</taxon>
        <taxon>Bifurcata</taxon>
        <taxon>Unidentata</taxon>
        <taxon>Episquamata</taxon>
        <taxon>Toxicofera</taxon>
        <taxon>Serpentes</taxon>
        <taxon>Colubroidea</taxon>
        <taxon>Elapidae</taxon>
        <taxon>Elapinae</taxon>
        <taxon>Micrurus</taxon>
    </lineage>
</organism>